<evidence type="ECO:0000256" key="2">
    <source>
        <dbReference type="SAM" id="SignalP"/>
    </source>
</evidence>
<protein>
    <submittedName>
        <fullName evidence="3">Uncharacterized protein</fullName>
    </submittedName>
</protein>
<feature type="compositionally biased region" description="Basic residues" evidence="1">
    <location>
        <begin position="47"/>
        <end position="57"/>
    </location>
</feature>
<dbReference type="InParanoid" id="A0A0G4FC50"/>
<feature type="compositionally biased region" description="Polar residues" evidence="1">
    <location>
        <begin position="111"/>
        <end position="124"/>
    </location>
</feature>
<keyword evidence="4" id="KW-1185">Reference proteome</keyword>
<dbReference type="AlphaFoldDB" id="A0A0G4FC50"/>
<feature type="signal peptide" evidence="2">
    <location>
        <begin position="1"/>
        <end position="23"/>
    </location>
</feature>
<evidence type="ECO:0000256" key="1">
    <source>
        <dbReference type="SAM" id="MobiDB-lite"/>
    </source>
</evidence>
<feature type="chain" id="PRO_5005189071" evidence="2">
    <location>
        <begin position="24"/>
        <end position="206"/>
    </location>
</feature>
<feature type="region of interest" description="Disordered" evidence="1">
    <location>
        <begin position="28"/>
        <end position="155"/>
    </location>
</feature>
<gene>
    <name evidence="3" type="ORF">Vbra_14911</name>
</gene>
<feature type="compositionally biased region" description="Low complexity" evidence="1">
    <location>
        <begin position="62"/>
        <end position="82"/>
    </location>
</feature>
<reference evidence="3 4" key="1">
    <citation type="submission" date="2014-11" db="EMBL/GenBank/DDBJ databases">
        <authorList>
            <person name="Zhu J."/>
            <person name="Qi W."/>
            <person name="Song R."/>
        </authorList>
    </citation>
    <scope>NUCLEOTIDE SEQUENCE [LARGE SCALE GENOMIC DNA]</scope>
</reference>
<sequence>MPQRFHAWPKAFFFLMRFAYVMGAHNPDMMPLPQPMTEDVKKEPTSRRRRAARRQRNRAMDQEQGAAAAPQQESSSASGSDAHVGWSVRDETSQRRMWTAAGGGQAAPDDNNGNQGKENNTTGSKVGLPHDASQSASSSAAAASAPVSGNKTSRLQRVTLREHELPMARAPVAEKMASVLAEKIKKAGPSVVCNNKHANAKYNNGI</sequence>
<dbReference type="VEuPathDB" id="CryptoDB:Vbra_14911"/>
<organism evidence="3 4">
    <name type="scientific">Vitrella brassicaformis (strain CCMP3155)</name>
    <dbReference type="NCBI Taxonomy" id="1169540"/>
    <lineage>
        <taxon>Eukaryota</taxon>
        <taxon>Sar</taxon>
        <taxon>Alveolata</taxon>
        <taxon>Colpodellida</taxon>
        <taxon>Vitrellaceae</taxon>
        <taxon>Vitrella</taxon>
    </lineage>
</organism>
<evidence type="ECO:0000313" key="4">
    <source>
        <dbReference type="Proteomes" id="UP000041254"/>
    </source>
</evidence>
<accession>A0A0G4FC50</accession>
<feature type="compositionally biased region" description="Low complexity" evidence="1">
    <location>
        <begin position="132"/>
        <end position="145"/>
    </location>
</feature>
<dbReference type="Proteomes" id="UP000041254">
    <property type="component" value="Unassembled WGS sequence"/>
</dbReference>
<proteinExistence type="predicted"/>
<dbReference type="PhylomeDB" id="A0A0G4FC50"/>
<evidence type="ECO:0000313" key="3">
    <source>
        <dbReference type="EMBL" id="CEM10211.1"/>
    </source>
</evidence>
<name>A0A0G4FC50_VITBC</name>
<keyword evidence="2" id="KW-0732">Signal</keyword>
<dbReference type="EMBL" id="CDMY01000403">
    <property type="protein sequence ID" value="CEM10211.1"/>
    <property type="molecule type" value="Genomic_DNA"/>
</dbReference>